<name>A0A387BV14_9MICO</name>
<keyword evidence="3" id="KW-1185">Reference proteome</keyword>
<sequence length="123" mass="13328">MEREHPSLSIVAISLDCADHDELAGFYAGLLDGAVIWRTESAAAVRIGPFALIAQRVDPYARPTWPGASVVHLDISCPDIRLEDQTDFAVAQGATIAGFQPDPRWVVMLDPAGHPFCLTPYTP</sequence>
<dbReference type="PANTHER" id="PTHR35908:SF1">
    <property type="entry name" value="CONSERVED PROTEIN"/>
    <property type="match status" value="1"/>
</dbReference>
<gene>
    <name evidence="2" type="ORF">D7I44_16350</name>
</gene>
<dbReference type="InterPro" id="IPR041581">
    <property type="entry name" value="Glyoxalase_6"/>
</dbReference>
<dbReference type="Proteomes" id="UP000275069">
    <property type="component" value="Chromosome"/>
</dbReference>
<reference evidence="2 3" key="1">
    <citation type="submission" date="2018-09" db="EMBL/GenBank/DDBJ databases">
        <title>Genome sequencing of strain 2DFW10M-5.</title>
        <authorList>
            <person name="Heo J."/>
            <person name="Kim S.-J."/>
            <person name="Kwon S.-W."/>
        </authorList>
    </citation>
    <scope>NUCLEOTIDE SEQUENCE [LARGE SCALE GENOMIC DNA]</scope>
    <source>
        <strain evidence="2 3">2DFW10M-5</strain>
    </source>
</reference>
<dbReference type="OrthoDB" id="1645442at2"/>
<accession>A0A387BV14</accession>
<dbReference type="SUPFAM" id="SSF54593">
    <property type="entry name" value="Glyoxalase/Bleomycin resistance protein/Dihydroxybiphenyl dioxygenase"/>
    <property type="match status" value="1"/>
</dbReference>
<dbReference type="Gene3D" id="3.10.180.10">
    <property type="entry name" value="2,3-Dihydroxybiphenyl 1,2-Dioxygenase, domain 1"/>
    <property type="match status" value="1"/>
</dbReference>
<dbReference type="CDD" id="cd06587">
    <property type="entry name" value="VOC"/>
    <property type="match status" value="1"/>
</dbReference>
<evidence type="ECO:0000313" key="2">
    <source>
        <dbReference type="EMBL" id="AYG04936.1"/>
    </source>
</evidence>
<feature type="domain" description="Glyoxalase-like" evidence="1">
    <location>
        <begin position="13"/>
        <end position="119"/>
    </location>
</feature>
<dbReference type="RefSeq" id="WP_120790464.1">
    <property type="nucleotide sequence ID" value="NZ_CP032624.1"/>
</dbReference>
<dbReference type="KEGG" id="gry:D7I44_16350"/>
<evidence type="ECO:0000259" key="1">
    <source>
        <dbReference type="Pfam" id="PF18029"/>
    </source>
</evidence>
<dbReference type="Pfam" id="PF18029">
    <property type="entry name" value="Glyoxalase_6"/>
    <property type="match status" value="1"/>
</dbReference>
<evidence type="ECO:0000313" key="3">
    <source>
        <dbReference type="Proteomes" id="UP000275069"/>
    </source>
</evidence>
<proteinExistence type="predicted"/>
<dbReference type="InterPro" id="IPR029068">
    <property type="entry name" value="Glyas_Bleomycin-R_OHBP_Dase"/>
</dbReference>
<organism evidence="2 3">
    <name type="scientific">Gryllotalpicola protaetiae</name>
    <dbReference type="NCBI Taxonomy" id="2419771"/>
    <lineage>
        <taxon>Bacteria</taxon>
        <taxon>Bacillati</taxon>
        <taxon>Actinomycetota</taxon>
        <taxon>Actinomycetes</taxon>
        <taxon>Micrococcales</taxon>
        <taxon>Microbacteriaceae</taxon>
        <taxon>Gryllotalpicola</taxon>
    </lineage>
</organism>
<dbReference type="EMBL" id="CP032624">
    <property type="protein sequence ID" value="AYG04936.1"/>
    <property type="molecule type" value="Genomic_DNA"/>
</dbReference>
<dbReference type="PANTHER" id="PTHR35908">
    <property type="entry name" value="HYPOTHETICAL FUSION PROTEIN"/>
    <property type="match status" value="1"/>
</dbReference>
<protein>
    <submittedName>
        <fullName evidence="2">VOC family protein</fullName>
    </submittedName>
</protein>
<dbReference type="AlphaFoldDB" id="A0A387BV14"/>